<dbReference type="Gene3D" id="1.20.1250.20">
    <property type="entry name" value="MFS general substrate transporter like domains"/>
    <property type="match status" value="2"/>
</dbReference>
<dbReference type="PANTHER" id="PTHR11328">
    <property type="entry name" value="MAJOR FACILITATOR SUPERFAMILY DOMAIN-CONTAINING PROTEIN"/>
    <property type="match status" value="1"/>
</dbReference>
<accession>A0A926DU54</accession>
<evidence type="ECO:0000256" key="5">
    <source>
        <dbReference type="ARBA" id="ARBA00023136"/>
    </source>
</evidence>
<feature type="transmembrane region" description="Helical" evidence="6">
    <location>
        <begin position="44"/>
        <end position="63"/>
    </location>
</feature>
<feature type="transmembrane region" description="Helical" evidence="6">
    <location>
        <begin position="84"/>
        <end position="103"/>
    </location>
</feature>
<proteinExistence type="predicted"/>
<dbReference type="EMBL" id="JACRSQ010000012">
    <property type="protein sequence ID" value="MBC8543772.1"/>
    <property type="molecule type" value="Genomic_DNA"/>
</dbReference>
<keyword evidence="8" id="KW-1185">Reference proteome</keyword>
<dbReference type="SUPFAM" id="SSF103473">
    <property type="entry name" value="MFS general substrate transporter"/>
    <property type="match status" value="1"/>
</dbReference>
<dbReference type="GO" id="GO:0008643">
    <property type="term" value="P:carbohydrate transport"/>
    <property type="evidence" value="ECO:0007669"/>
    <property type="project" value="InterPro"/>
</dbReference>
<feature type="transmembrane region" description="Helical" evidence="6">
    <location>
        <begin position="288"/>
        <end position="309"/>
    </location>
</feature>
<dbReference type="PANTHER" id="PTHR11328:SF28">
    <property type="entry name" value="MAJOR FACILITATOR SUPERFAMILY DOMAIN-CONTAINING PROTEIN 12"/>
    <property type="match status" value="1"/>
</dbReference>
<dbReference type="InterPro" id="IPR018043">
    <property type="entry name" value="Na/Gal_symport_CS"/>
</dbReference>
<feature type="transmembrane region" description="Helical" evidence="6">
    <location>
        <begin position="156"/>
        <end position="180"/>
    </location>
</feature>
<evidence type="ECO:0000256" key="1">
    <source>
        <dbReference type="ARBA" id="ARBA00004651"/>
    </source>
</evidence>
<feature type="transmembrane region" description="Helical" evidence="6">
    <location>
        <begin position="389"/>
        <end position="419"/>
    </location>
</feature>
<keyword evidence="5 6" id="KW-0472">Membrane</keyword>
<feature type="transmembrane region" description="Helical" evidence="6">
    <location>
        <begin position="316"/>
        <end position="335"/>
    </location>
</feature>
<dbReference type="AlphaFoldDB" id="A0A926DU54"/>
<dbReference type="RefSeq" id="WP_177715629.1">
    <property type="nucleotide sequence ID" value="NZ_JACRSQ010000012.1"/>
</dbReference>
<keyword evidence="4 6" id="KW-1133">Transmembrane helix</keyword>
<name>A0A926DU54_9FIRM</name>
<feature type="transmembrane region" description="Helical" evidence="6">
    <location>
        <begin position="12"/>
        <end position="38"/>
    </location>
</feature>
<organism evidence="7 8">
    <name type="scientific">Bianquea renquensis</name>
    <dbReference type="NCBI Taxonomy" id="2763661"/>
    <lineage>
        <taxon>Bacteria</taxon>
        <taxon>Bacillati</taxon>
        <taxon>Bacillota</taxon>
        <taxon>Clostridia</taxon>
        <taxon>Eubacteriales</taxon>
        <taxon>Bianqueaceae</taxon>
        <taxon>Bianquea</taxon>
    </lineage>
</organism>
<comment type="subcellular location">
    <subcellularLocation>
        <location evidence="1">Cell membrane</location>
        <topology evidence="1">Multi-pass membrane protein</topology>
    </subcellularLocation>
</comment>
<evidence type="ECO:0000256" key="6">
    <source>
        <dbReference type="SAM" id="Phobius"/>
    </source>
</evidence>
<dbReference type="Proteomes" id="UP000657006">
    <property type="component" value="Unassembled WGS sequence"/>
</dbReference>
<dbReference type="InterPro" id="IPR039672">
    <property type="entry name" value="MFS_2"/>
</dbReference>
<evidence type="ECO:0000313" key="8">
    <source>
        <dbReference type="Proteomes" id="UP000657006"/>
    </source>
</evidence>
<evidence type="ECO:0000313" key="7">
    <source>
        <dbReference type="EMBL" id="MBC8543772.1"/>
    </source>
</evidence>
<feature type="transmembrane region" description="Helical" evidence="6">
    <location>
        <begin position="431"/>
        <end position="455"/>
    </location>
</feature>
<feature type="transmembrane region" description="Helical" evidence="6">
    <location>
        <begin position="115"/>
        <end position="135"/>
    </location>
</feature>
<evidence type="ECO:0000256" key="2">
    <source>
        <dbReference type="ARBA" id="ARBA00022475"/>
    </source>
</evidence>
<dbReference type="Pfam" id="PF13347">
    <property type="entry name" value="MFS_2"/>
    <property type="match status" value="1"/>
</dbReference>
<evidence type="ECO:0000256" key="4">
    <source>
        <dbReference type="ARBA" id="ARBA00022989"/>
    </source>
</evidence>
<dbReference type="GO" id="GO:0006814">
    <property type="term" value="P:sodium ion transport"/>
    <property type="evidence" value="ECO:0007669"/>
    <property type="project" value="InterPro"/>
</dbReference>
<sequence length="480" mass="52780">MEKSGTQQYNNAKIWQIGLFSLNNAATNLALFLMMQYSYFTQNVLGLVAVVIGLILTFTRVFDGITDPIMGFIVDKTKGRFGRFRPFMLVGNIVICLTLLAIFNTPTHWSSGAKYVYTTALYFVYVLGYTCQTICTKAGQAVLTNNPKQRPIFSGFDGVLTTLISALVPLLLTSILAGKYSTGAFAPDKGLINPAMWKEAVIIICAVSFVFTILAIIGIWRKDQPEFYANASGSQKVRFRDYLDILCHNRPIQMLIISAATDKLGQLLMTGVSTYIFANLLLNSSLQGTFSMVQIIPLIAVSFGGVMIARKMGLKRTFLIGTWGSMIMLAVMFLVRPNPSAPWLFLICYLIQKCVASVGNASIIPMIADCTDYENLRSGRFVPSMMGTLFSFVDKMISSFSSLIQGIALAAAGVGSIIITPNEPVAGSFNTSIMICFCIVPIIGHVATVIAMHFYKLDHKKMEEVQQQLAERKAMNVKEA</sequence>
<dbReference type="GO" id="GO:0005886">
    <property type="term" value="C:plasma membrane"/>
    <property type="evidence" value="ECO:0007669"/>
    <property type="project" value="UniProtKB-SubCell"/>
</dbReference>
<dbReference type="PROSITE" id="PS00872">
    <property type="entry name" value="NA_GALACTOSIDE_SYMP"/>
    <property type="match status" value="1"/>
</dbReference>
<feature type="transmembrane region" description="Helical" evidence="6">
    <location>
        <begin position="341"/>
        <end position="368"/>
    </location>
</feature>
<feature type="transmembrane region" description="Helical" evidence="6">
    <location>
        <begin position="200"/>
        <end position="220"/>
    </location>
</feature>
<gene>
    <name evidence="7" type="ORF">H8730_09455</name>
</gene>
<reference evidence="7" key="1">
    <citation type="submission" date="2020-08" db="EMBL/GenBank/DDBJ databases">
        <title>Genome public.</title>
        <authorList>
            <person name="Liu C."/>
            <person name="Sun Q."/>
        </authorList>
    </citation>
    <scope>NUCLEOTIDE SEQUENCE</scope>
    <source>
        <strain evidence="7">NSJ-32</strain>
    </source>
</reference>
<comment type="caution">
    <text evidence="7">The sequence shown here is derived from an EMBL/GenBank/DDBJ whole genome shotgun (WGS) entry which is preliminary data.</text>
</comment>
<keyword evidence="2" id="KW-1003">Cell membrane</keyword>
<protein>
    <submittedName>
        <fullName evidence="7">MFS transporter</fullName>
    </submittedName>
</protein>
<dbReference type="GO" id="GO:0015293">
    <property type="term" value="F:symporter activity"/>
    <property type="evidence" value="ECO:0007669"/>
    <property type="project" value="InterPro"/>
</dbReference>
<evidence type="ECO:0000256" key="3">
    <source>
        <dbReference type="ARBA" id="ARBA00022692"/>
    </source>
</evidence>
<keyword evidence="3 6" id="KW-0812">Transmembrane</keyword>
<feature type="transmembrane region" description="Helical" evidence="6">
    <location>
        <begin position="264"/>
        <end position="282"/>
    </location>
</feature>
<dbReference type="InterPro" id="IPR036259">
    <property type="entry name" value="MFS_trans_sf"/>
</dbReference>